<dbReference type="InterPro" id="IPR011250">
    <property type="entry name" value="OMP/PagP_B-barrel"/>
</dbReference>
<organism evidence="4 5">
    <name type="scientific">Luteibacter pinisoli</name>
    <dbReference type="NCBI Taxonomy" id="2589080"/>
    <lineage>
        <taxon>Bacteria</taxon>
        <taxon>Pseudomonadati</taxon>
        <taxon>Pseudomonadota</taxon>
        <taxon>Gammaproteobacteria</taxon>
        <taxon>Lysobacterales</taxon>
        <taxon>Rhodanobacteraceae</taxon>
        <taxon>Luteibacter</taxon>
    </lineage>
</organism>
<reference evidence="4 5" key="1">
    <citation type="submission" date="2019-06" db="EMBL/GenBank/DDBJ databases">
        <title>A complete genome sequence for Luteibacter pinisoli MAH-14.</title>
        <authorList>
            <person name="Baltrus D.A."/>
        </authorList>
    </citation>
    <scope>NUCLEOTIDE SEQUENCE [LARGE SCALE GENOMIC DNA]</scope>
    <source>
        <strain evidence="4 5">MAH-14</strain>
    </source>
</reference>
<sequence length="211" mass="23057">MTKYVTATLALVAALGFSVAHADGQGAFVQADAGHASTHHTGTTWGVSGGYRWTAAQSLYVGVEGGYQDLGTSKFHTVAGPTSLTDITGPHTITADTHGRNGAKAATLGLNARWDFSDRTYAVIRGGIARYRNRARFHNTSIIDDNPPVSSTYGYTLYDTRWYAGAGFGFDFTPKLSLQFTYDHYPQHYSVYGYHFTQNTDVWGTGVEFRF</sequence>
<evidence type="ECO:0000256" key="1">
    <source>
        <dbReference type="ARBA" id="ARBA00022729"/>
    </source>
</evidence>
<dbReference type="EMBL" id="CP041046">
    <property type="protein sequence ID" value="QDE38977.1"/>
    <property type="molecule type" value="Genomic_DNA"/>
</dbReference>
<gene>
    <name evidence="4" type="ORF">FIV34_07075</name>
</gene>
<dbReference type="Pfam" id="PF13505">
    <property type="entry name" value="OMP_b-brl"/>
    <property type="match status" value="1"/>
</dbReference>
<evidence type="ECO:0000313" key="5">
    <source>
        <dbReference type="Proteomes" id="UP000316093"/>
    </source>
</evidence>
<evidence type="ECO:0000256" key="2">
    <source>
        <dbReference type="SAM" id="SignalP"/>
    </source>
</evidence>
<dbReference type="Gene3D" id="2.40.160.20">
    <property type="match status" value="1"/>
</dbReference>
<keyword evidence="1 2" id="KW-0732">Signal</keyword>
<proteinExistence type="predicted"/>
<dbReference type="InterPro" id="IPR027385">
    <property type="entry name" value="Beta-barrel_OMP"/>
</dbReference>
<evidence type="ECO:0000313" key="4">
    <source>
        <dbReference type="EMBL" id="QDE38977.1"/>
    </source>
</evidence>
<accession>A0A4Y5Z1N6</accession>
<protein>
    <submittedName>
        <fullName evidence="4">Porin family protein</fullName>
    </submittedName>
</protein>
<dbReference type="RefSeq" id="WP_139981021.1">
    <property type="nucleotide sequence ID" value="NZ_CP041046.1"/>
</dbReference>
<dbReference type="Proteomes" id="UP000316093">
    <property type="component" value="Chromosome"/>
</dbReference>
<evidence type="ECO:0000259" key="3">
    <source>
        <dbReference type="Pfam" id="PF13505"/>
    </source>
</evidence>
<name>A0A4Y5Z1N6_9GAMM</name>
<dbReference type="KEGG" id="lpy:FIV34_07075"/>
<feature type="signal peptide" evidence="2">
    <location>
        <begin position="1"/>
        <end position="22"/>
    </location>
</feature>
<feature type="chain" id="PRO_5021244181" evidence="2">
    <location>
        <begin position="23"/>
        <end position="211"/>
    </location>
</feature>
<keyword evidence="5" id="KW-1185">Reference proteome</keyword>
<dbReference type="OrthoDB" id="5735897at2"/>
<feature type="domain" description="Outer membrane protein beta-barrel" evidence="3">
    <location>
        <begin position="11"/>
        <end position="211"/>
    </location>
</feature>
<dbReference type="SUPFAM" id="SSF56925">
    <property type="entry name" value="OMPA-like"/>
    <property type="match status" value="1"/>
</dbReference>
<dbReference type="AlphaFoldDB" id="A0A4Y5Z1N6"/>